<feature type="non-terminal residue" evidence="1">
    <location>
        <position position="184"/>
    </location>
</feature>
<dbReference type="Proteomes" id="UP001140096">
    <property type="component" value="Unassembled WGS sequence"/>
</dbReference>
<proteinExistence type="predicted"/>
<sequence length="184" mass="19143">MRQRVVVSNGGSTMRSSGSLAFKTGNGDSGLPSSAPGSAPASAQPTPNISPMTSCIIHHTPASMSPAPQSSHPGYVQVNLYPPPETSGSSESWRWSHNQMHSQRQLLPLSHANTTQSPHGLAVVHSAGGLNEQYQSPVASAVASPSMAGPLSASHRGDLEKKTCKSCGTDSSPEWRKGPNGHKT</sequence>
<reference evidence="1" key="1">
    <citation type="submission" date="2022-07" db="EMBL/GenBank/DDBJ databases">
        <title>Phylogenomic reconstructions and comparative analyses of Kickxellomycotina fungi.</title>
        <authorList>
            <person name="Reynolds N.K."/>
            <person name="Stajich J.E."/>
            <person name="Barry K."/>
            <person name="Grigoriev I.V."/>
            <person name="Crous P."/>
            <person name="Smith M.E."/>
        </authorList>
    </citation>
    <scope>NUCLEOTIDE SEQUENCE</scope>
    <source>
        <strain evidence="1">CBS 102833</strain>
    </source>
</reference>
<accession>A0ACC1LAV2</accession>
<protein>
    <submittedName>
        <fullName evidence="1">Uncharacterized protein</fullName>
    </submittedName>
</protein>
<dbReference type="EMBL" id="JANBUP010001656">
    <property type="protein sequence ID" value="KAJ2804326.1"/>
    <property type="molecule type" value="Genomic_DNA"/>
</dbReference>
<keyword evidence="2" id="KW-1185">Reference proteome</keyword>
<name>A0ACC1LAV2_9FUNG</name>
<comment type="caution">
    <text evidence="1">The sequence shown here is derived from an EMBL/GenBank/DDBJ whole genome shotgun (WGS) entry which is preliminary data.</text>
</comment>
<evidence type="ECO:0000313" key="1">
    <source>
        <dbReference type="EMBL" id="KAJ2804326.1"/>
    </source>
</evidence>
<evidence type="ECO:0000313" key="2">
    <source>
        <dbReference type="Proteomes" id="UP001140096"/>
    </source>
</evidence>
<gene>
    <name evidence="1" type="ORF">H4S07_004253</name>
</gene>
<organism evidence="1 2">
    <name type="scientific">Coemansia furcata</name>
    <dbReference type="NCBI Taxonomy" id="417177"/>
    <lineage>
        <taxon>Eukaryota</taxon>
        <taxon>Fungi</taxon>
        <taxon>Fungi incertae sedis</taxon>
        <taxon>Zoopagomycota</taxon>
        <taxon>Kickxellomycotina</taxon>
        <taxon>Kickxellomycetes</taxon>
        <taxon>Kickxellales</taxon>
        <taxon>Kickxellaceae</taxon>
        <taxon>Coemansia</taxon>
    </lineage>
</organism>